<dbReference type="Pfam" id="PF04281">
    <property type="entry name" value="Tom22"/>
    <property type="match status" value="1"/>
</dbReference>
<feature type="region of interest" description="Disordered" evidence="12">
    <location>
        <begin position="1"/>
        <end position="21"/>
    </location>
</feature>
<dbReference type="PANTHER" id="PTHR46867:SF4">
    <property type="entry name" value="MITOCHONDRIAL IMPORT RECEPTOR SUBUNIT TOM9-2"/>
    <property type="match status" value="1"/>
</dbReference>
<evidence type="ECO:0000256" key="6">
    <source>
        <dbReference type="ARBA" id="ARBA00022927"/>
    </source>
</evidence>
<evidence type="ECO:0000256" key="9">
    <source>
        <dbReference type="ARBA" id="ARBA00023128"/>
    </source>
</evidence>
<comment type="caution">
    <text evidence="14">The sequence shown here is derived from an EMBL/GenBank/DDBJ whole genome shotgun (WGS) entry which is preliminary data.</text>
</comment>
<gene>
    <name evidence="14" type="ORF">H6P81_013745</name>
</gene>
<evidence type="ECO:0000256" key="5">
    <source>
        <dbReference type="ARBA" id="ARBA00022787"/>
    </source>
</evidence>
<comment type="subcellular location">
    <subcellularLocation>
        <location evidence="1">Mitochondrion outer membrane</location>
        <topology evidence="1">Single-pass membrane protein</topology>
    </subcellularLocation>
</comment>
<evidence type="ECO:0000256" key="3">
    <source>
        <dbReference type="ARBA" id="ARBA00022448"/>
    </source>
</evidence>
<dbReference type="PIRSF" id="PIRSF038151">
    <property type="entry name" value="TOM9-2_plant"/>
    <property type="match status" value="1"/>
</dbReference>
<evidence type="ECO:0000256" key="4">
    <source>
        <dbReference type="ARBA" id="ARBA00022692"/>
    </source>
</evidence>
<evidence type="ECO:0000256" key="1">
    <source>
        <dbReference type="ARBA" id="ARBA00004572"/>
    </source>
</evidence>
<comment type="similarity">
    <text evidence="2">Belongs to the Tom22 family.</text>
</comment>
<dbReference type="InterPro" id="IPR017411">
    <property type="entry name" value="Tom22_pln"/>
</dbReference>
<dbReference type="AlphaFoldDB" id="A0AAV7EIU3"/>
<feature type="compositionally biased region" description="Low complexity" evidence="12">
    <location>
        <begin position="1"/>
        <end position="13"/>
    </location>
</feature>
<evidence type="ECO:0000256" key="13">
    <source>
        <dbReference type="SAM" id="Phobius"/>
    </source>
</evidence>
<feature type="transmembrane region" description="Helical" evidence="13">
    <location>
        <begin position="57"/>
        <end position="76"/>
    </location>
</feature>
<evidence type="ECO:0000256" key="2">
    <source>
        <dbReference type="ARBA" id="ARBA00009874"/>
    </source>
</evidence>
<dbReference type="CDD" id="cd22884">
    <property type="entry name" value="TOM22"/>
    <property type="match status" value="1"/>
</dbReference>
<evidence type="ECO:0000313" key="14">
    <source>
        <dbReference type="EMBL" id="KAG9447617.1"/>
    </source>
</evidence>
<organism evidence="14 15">
    <name type="scientific">Aristolochia fimbriata</name>
    <name type="common">White veined hardy Dutchman's pipe vine</name>
    <dbReference type="NCBI Taxonomy" id="158543"/>
    <lineage>
        <taxon>Eukaryota</taxon>
        <taxon>Viridiplantae</taxon>
        <taxon>Streptophyta</taxon>
        <taxon>Embryophyta</taxon>
        <taxon>Tracheophyta</taxon>
        <taxon>Spermatophyta</taxon>
        <taxon>Magnoliopsida</taxon>
        <taxon>Magnoliidae</taxon>
        <taxon>Piperales</taxon>
        <taxon>Aristolochiaceae</taxon>
        <taxon>Aristolochia</taxon>
    </lineage>
</organism>
<evidence type="ECO:0000256" key="7">
    <source>
        <dbReference type="ARBA" id="ARBA00022989"/>
    </source>
</evidence>
<keyword evidence="7 13" id="KW-1133">Transmembrane helix</keyword>
<evidence type="ECO:0000313" key="15">
    <source>
        <dbReference type="Proteomes" id="UP000825729"/>
    </source>
</evidence>
<evidence type="ECO:0000256" key="8">
    <source>
        <dbReference type="ARBA" id="ARBA00023010"/>
    </source>
</evidence>
<keyword evidence="4 13" id="KW-0812">Transmembrane</keyword>
<dbReference type="GO" id="GO:0006886">
    <property type="term" value="P:intracellular protein transport"/>
    <property type="evidence" value="ECO:0007669"/>
    <property type="project" value="InterPro"/>
</dbReference>
<reference evidence="14 15" key="1">
    <citation type="submission" date="2021-07" db="EMBL/GenBank/DDBJ databases">
        <title>The Aristolochia fimbriata genome: insights into angiosperm evolution, floral development and chemical biosynthesis.</title>
        <authorList>
            <person name="Jiao Y."/>
        </authorList>
    </citation>
    <scope>NUCLEOTIDE SEQUENCE [LARGE SCALE GENOMIC DNA]</scope>
    <source>
        <strain evidence="14">IBCAS-2021</strain>
        <tissue evidence="14">Leaf</tissue>
    </source>
</reference>
<accession>A0AAV7EIU3</accession>
<keyword evidence="5" id="KW-1000">Mitochondrion outer membrane</keyword>
<keyword evidence="6" id="KW-0653">Protein transport</keyword>
<dbReference type="GO" id="GO:0005741">
    <property type="term" value="C:mitochondrial outer membrane"/>
    <property type="evidence" value="ECO:0007669"/>
    <property type="project" value="UniProtKB-SubCell"/>
</dbReference>
<dbReference type="PANTHER" id="PTHR46867">
    <property type="entry name" value="MITOCHONDRIAL IMPORT RECEPTOR SUBUNIT TOM9-2"/>
    <property type="match status" value="1"/>
</dbReference>
<sequence>MAASSNRPSLSLPGSGGRSKEGILARVSNSAIVQSGTRAASSAAFVAKKLARSTGNAAWIAGTAFLVLCVPLIIVMDREQQLNELEMQQASLLGTPSFASSSAPPATK</sequence>
<evidence type="ECO:0000256" key="12">
    <source>
        <dbReference type="SAM" id="MobiDB-lite"/>
    </source>
</evidence>
<evidence type="ECO:0000256" key="11">
    <source>
        <dbReference type="ARBA" id="ARBA00023170"/>
    </source>
</evidence>
<keyword evidence="10 13" id="KW-0472">Membrane</keyword>
<proteinExistence type="inferred from homology"/>
<dbReference type="EMBL" id="JAINDJ010000005">
    <property type="protein sequence ID" value="KAG9447617.1"/>
    <property type="molecule type" value="Genomic_DNA"/>
</dbReference>
<name>A0AAV7EIU3_ARIFI</name>
<keyword evidence="8" id="KW-0811">Translocation</keyword>
<keyword evidence="11" id="KW-0675">Receptor</keyword>
<protein>
    <submittedName>
        <fullName evidence="14">Uncharacterized protein</fullName>
    </submittedName>
</protein>
<keyword evidence="9" id="KW-0496">Mitochondrion</keyword>
<evidence type="ECO:0000256" key="10">
    <source>
        <dbReference type="ARBA" id="ARBA00023136"/>
    </source>
</evidence>
<keyword evidence="3" id="KW-0813">Transport</keyword>
<dbReference type="Proteomes" id="UP000825729">
    <property type="component" value="Unassembled WGS sequence"/>
</dbReference>
<dbReference type="InterPro" id="IPR005683">
    <property type="entry name" value="Tom22"/>
</dbReference>
<keyword evidence="15" id="KW-1185">Reference proteome</keyword>